<dbReference type="CDD" id="cd03694">
    <property type="entry name" value="GTPBP_II"/>
    <property type="match status" value="1"/>
</dbReference>
<dbReference type="EMBL" id="AOHZ01000041">
    <property type="protein sequence ID" value="ELY57573.1"/>
    <property type="molecule type" value="Genomic_DNA"/>
</dbReference>
<dbReference type="InterPro" id="IPR000795">
    <property type="entry name" value="T_Tr_GTP-bd_dom"/>
</dbReference>
<dbReference type="InterPro" id="IPR004161">
    <property type="entry name" value="EFTu-like_2"/>
</dbReference>
<dbReference type="InterPro" id="IPR009000">
    <property type="entry name" value="Transl_B-barrel_sf"/>
</dbReference>
<gene>
    <name evidence="6" type="ORF">C493_08816</name>
</gene>
<dbReference type="GO" id="GO:0005525">
    <property type="term" value="F:GTP binding"/>
    <property type="evidence" value="ECO:0007669"/>
    <property type="project" value="UniProtKB-KW"/>
</dbReference>
<evidence type="ECO:0000259" key="5">
    <source>
        <dbReference type="PROSITE" id="PS51722"/>
    </source>
</evidence>
<dbReference type="STRING" id="1227499.C493_08816"/>
<keyword evidence="4" id="KW-0342">GTP-binding</keyword>
<dbReference type="AlphaFoldDB" id="L9XAE8"/>
<name>L9XAE8_9EURY</name>
<reference evidence="6 7" key="1">
    <citation type="journal article" date="2014" name="PLoS Genet.">
        <title>Phylogenetically driven sequencing of extremely halophilic archaea reveals strategies for static and dynamic osmo-response.</title>
        <authorList>
            <person name="Becker E.A."/>
            <person name="Seitzer P.M."/>
            <person name="Tritt A."/>
            <person name="Larsen D."/>
            <person name="Krusor M."/>
            <person name="Yao A.I."/>
            <person name="Wu D."/>
            <person name="Madern D."/>
            <person name="Eisen J.A."/>
            <person name="Darling A.E."/>
            <person name="Facciotti M.T."/>
        </authorList>
    </citation>
    <scope>NUCLEOTIDE SEQUENCE [LARGE SCALE GENOMIC DNA]</scope>
    <source>
        <strain evidence="6 7">JCM 12255</strain>
    </source>
</reference>
<organism evidence="6 7">
    <name type="scientific">Natronolimnohabitans innermongolicus JCM 12255</name>
    <dbReference type="NCBI Taxonomy" id="1227499"/>
    <lineage>
        <taxon>Archaea</taxon>
        <taxon>Methanobacteriati</taxon>
        <taxon>Methanobacteriota</taxon>
        <taxon>Stenosarchaea group</taxon>
        <taxon>Halobacteria</taxon>
        <taxon>Halobacteriales</taxon>
        <taxon>Natrialbaceae</taxon>
        <taxon>Natronolimnohabitans</taxon>
    </lineage>
</organism>
<dbReference type="InterPro" id="IPR050055">
    <property type="entry name" value="EF-Tu_GTPase"/>
</dbReference>
<accession>L9XAE8</accession>
<evidence type="ECO:0000313" key="7">
    <source>
        <dbReference type="Proteomes" id="UP000011602"/>
    </source>
</evidence>
<dbReference type="Gene3D" id="3.40.50.300">
    <property type="entry name" value="P-loop containing nucleotide triphosphate hydrolases"/>
    <property type="match status" value="1"/>
</dbReference>
<evidence type="ECO:0000313" key="6">
    <source>
        <dbReference type="EMBL" id="ELY57573.1"/>
    </source>
</evidence>
<evidence type="ECO:0000256" key="3">
    <source>
        <dbReference type="ARBA" id="ARBA00022917"/>
    </source>
</evidence>
<dbReference type="PANTHER" id="PTHR43721:SF9">
    <property type="entry name" value="GTP-BINDING PROTEIN 1"/>
    <property type="match status" value="1"/>
</dbReference>
<dbReference type="OrthoDB" id="30874at2157"/>
<dbReference type="InterPro" id="IPR027417">
    <property type="entry name" value="P-loop_NTPase"/>
</dbReference>
<evidence type="ECO:0000256" key="1">
    <source>
        <dbReference type="ARBA" id="ARBA00022741"/>
    </source>
</evidence>
<dbReference type="PRINTS" id="PR00315">
    <property type="entry name" value="ELONGATNFCT"/>
</dbReference>
<feature type="domain" description="Tr-type G" evidence="5">
    <location>
        <begin position="141"/>
        <end position="365"/>
    </location>
</feature>
<dbReference type="InterPro" id="IPR004160">
    <property type="entry name" value="Transl_elong_EFTu/EF1A_C"/>
</dbReference>
<dbReference type="PANTHER" id="PTHR43721">
    <property type="entry name" value="ELONGATION FACTOR TU-RELATED"/>
    <property type="match status" value="1"/>
</dbReference>
<dbReference type="RefSeq" id="WP_007259060.1">
    <property type="nucleotide sequence ID" value="NZ_AOHZ01000041.1"/>
</dbReference>
<dbReference type="GO" id="GO:0003746">
    <property type="term" value="F:translation elongation factor activity"/>
    <property type="evidence" value="ECO:0007669"/>
    <property type="project" value="UniProtKB-KW"/>
</dbReference>
<dbReference type="Gene3D" id="2.40.30.10">
    <property type="entry name" value="Translation factors"/>
    <property type="match status" value="2"/>
</dbReference>
<dbReference type="GO" id="GO:0003924">
    <property type="term" value="F:GTPase activity"/>
    <property type="evidence" value="ECO:0007669"/>
    <property type="project" value="InterPro"/>
</dbReference>
<dbReference type="Pfam" id="PF00009">
    <property type="entry name" value="GTP_EFTU"/>
    <property type="match status" value="1"/>
</dbReference>
<dbReference type="Pfam" id="PF03144">
    <property type="entry name" value="GTP_EFTU_D2"/>
    <property type="match status" value="1"/>
</dbReference>
<dbReference type="eggNOG" id="arCOG01562">
    <property type="taxonomic scope" value="Archaea"/>
</dbReference>
<keyword evidence="3" id="KW-0648">Protein biosynthesis</keyword>
<dbReference type="Proteomes" id="UP000011602">
    <property type="component" value="Unassembled WGS sequence"/>
</dbReference>
<evidence type="ECO:0000256" key="2">
    <source>
        <dbReference type="ARBA" id="ARBA00022768"/>
    </source>
</evidence>
<dbReference type="SUPFAM" id="SSF50447">
    <property type="entry name" value="Translation proteins"/>
    <property type="match status" value="1"/>
</dbReference>
<dbReference type="PATRIC" id="fig|1227499.3.peg.1784"/>
<sequence length="551" mass="59633">MSRDRALLERALDRGEEDGGNVEFKERLSRDVHLEGGRRESLAAQLRHRLLSGDGEATYVVGVTDDGGLAGVDPDTFSETMDVLSLLAEEADAHIDDVQTWSVDGVSDAASSNGTTPPASAGHGLVGVATIREGGVLETDDEHVVVGTAGHVDHGKSTLVGSLVTGKADDGDGATRGYLDVQPHEVERGLSADLSYAVYGFDDDGPVRVRNPNRKRDRAAVVEEADRLVSFVDTVGHEPWLRTTIRGLVGQKLDYGLLVVAADDGPTRTTREHLGVLLATDLPTIVAITKTDAVSDERVEEVEREVERLLREVDKSPLRIARHGVDAAVDEISERVVPIVETSAITMDGLETLDELFDRLPKTAQDSGEFRMYVDRSYSVTGVGAVASGTVMAGEVEAGDELLLGPMPDGRFQEVEVRSIEMHYHRVDKAQAGRIVGIALKGVKESAIERGMVLLPRDADPDPVREFEAEVMVLNHPTRIGEGYEPVVHLETIGEAAAFHPENGRLLPGDTGETTVRFKFRPYLVEEGQKFVFREGRSKGVGTVTDVTPME</sequence>
<dbReference type="SUPFAM" id="SSF52540">
    <property type="entry name" value="P-loop containing nucleoside triphosphate hydrolases"/>
    <property type="match status" value="1"/>
</dbReference>
<dbReference type="Pfam" id="PF03143">
    <property type="entry name" value="GTP_EFTU_D3"/>
    <property type="match status" value="1"/>
</dbReference>
<dbReference type="CDD" id="cd03708">
    <property type="entry name" value="GTPBP_III"/>
    <property type="match status" value="1"/>
</dbReference>
<comment type="caution">
    <text evidence="6">The sequence shown here is derived from an EMBL/GenBank/DDBJ whole genome shotgun (WGS) entry which is preliminary data.</text>
</comment>
<dbReference type="SUPFAM" id="SSF50465">
    <property type="entry name" value="EF-Tu/eEF-1alpha/eIF2-gamma C-terminal domain"/>
    <property type="match status" value="1"/>
</dbReference>
<proteinExistence type="predicted"/>
<evidence type="ECO:0000256" key="4">
    <source>
        <dbReference type="ARBA" id="ARBA00023134"/>
    </source>
</evidence>
<protein>
    <submittedName>
        <fullName evidence="6">Protein synthesis factor GTP-binding protein</fullName>
    </submittedName>
</protein>
<dbReference type="PROSITE" id="PS51722">
    <property type="entry name" value="G_TR_2"/>
    <property type="match status" value="1"/>
</dbReference>
<keyword evidence="1" id="KW-0547">Nucleotide-binding</keyword>
<keyword evidence="2" id="KW-0251">Elongation factor</keyword>
<dbReference type="InterPro" id="IPR009001">
    <property type="entry name" value="Transl_elong_EF1A/Init_IF2_C"/>
</dbReference>
<keyword evidence="7" id="KW-1185">Reference proteome</keyword>